<dbReference type="EMBL" id="JAFBMS010000002">
    <property type="protein sequence ID" value="KAG9354987.1"/>
    <property type="molecule type" value="Genomic_DNA"/>
</dbReference>
<gene>
    <name evidence="1" type="ORF">JZ751_001700</name>
</gene>
<accession>A0A8T2PU69</accession>
<sequence>MTICNECFKHYDDVPVAGEGCPACGKMPRSLGSLCTVCSDFSHQGAPDIRQILLSHSEGGAIVRSLDEDNCISQQKKNQMGKNCGRQRVGKFLWTDRPTNQQSEL</sequence>
<comment type="caution">
    <text evidence="1">The sequence shown here is derived from an EMBL/GenBank/DDBJ whole genome shotgun (WGS) entry which is preliminary data.</text>
</comment>
<proteinExistence type="predicted"/>
<evidence type="ECO:0000313" key="2">
    <source>
        <dbReference type="Proteomes" id="UP000824540"/>
    </source>
</evidence>
<organism evidence="1 2">
    <name type="scientific">Albula glossodonta</name>
    <name type="common">roundjaw bonefish</name>
    <dbReference type="NCBI Taxonomy" id="121402"/>
    <lineage>
        <taxon>Eukaryota</taxon>
        <taxon>Metazoa</taxon>
        <taxon>Chordata</taxon>
        <taxon>Craniata</taxon>
        <taxon>Vertebrata</taxon>
        <taxon>Euteleostomi</taxon>
        <taxon>Actinopterygii</taxon>
        <taxon>Neopterygii</taxon>
        <taxon>Teleostei</taxon>
        <taxon>Albuliformes</taxon>
        <taxon>Albulidae</taxon>
        <taxon>Albula</taxon>
    </lineage>
</organism>
<reference evidence="1" key="1">
    <citation type="thesis" date="2021" institute="BYU ScholarsArchive" country="Provo, UT, USA">
        <title>Applications of and Algorithms for Genome Assembly and Genomic Analyses with an Emphasis on Marine Teleosts.</title>
        <authorList>
            <person name="Pickett B.D."/>
        </authorList>
    </citation>
    <scope>NUCLEOTIDE SEQUENCE</scope>
    <source>
        <strain evidence="1">HI-2016</strain>
    </source>
</reference>
<dbReference type="Proteomes" id="UP000824540">
    <property type="component" value="Unassembled WGS sequence"/>
</dbReference>
<dbReference type="AlphaFoldDB" id="A0A8T2PU69"/>
<protein>
    <submittedName>
        <fullName evidence="1">Uncharacterized protein</fullName>
    </submittedName>
</protein>
<evidence type="ECO:0000313" key="1">
    <source>
        <dbReference type="EMBL" id="KAG9354987.1"/>
    </source>
</evidence>
<keyword evidence="2" id="KW-1185">Reference proteome</keyword>
<name>A0A8T2PU69_9TELE</name>
<dbReference type="OrthoDB" id="8838209at2759"/>